<dbReference type="PROSITE" id="PS00928">
    <property type="entry name" value="TREHALASE_2"/>
    <property type="match status" value="1"/>
</dbReference>
<dbReference type="EMBL" id="CAIX01000068">
    <property type="protein sequence ID" value="CCI44341.1"/>
    <property type="molecule type" value="Genomic_DNA"/>
</dbReference>
<dbReference type="OrthoDB" id="3542292at2759"/>
<dbReference type="InterPro" id="IPR018232">
    <property type="entry name" value="Glyco_hydro_37_CS"/>
</dbReference>
<accession>A0A024GCU2</accession>
<proteinExistence type="inferred from homology"/>
<dbReference type="GO" id="GO:0005993">
    <property type="term" value="P:trehalose catabolic process"/>
    <property type="evidence" value="ECO:0007669"/>
    <property type="project" value="TreeGrafter"/>
</dbReference>
<dbReference type="InterPro" id="IPR012341">
    <property type="entry name" value="6hp_glycosidase-like_sf"/>
</dbReference>
<dbReference type="SUPFAM" id="SSF48208">
    <property type="entry name" value="Six-hairpin glycosidases"/>
    <property type="match status" value="1"/>
</dbReference>
<evidence type="ECO:0000256" key="3">
    <source>
        <dbReference type="ARBA" id="ARBA00023295"/>
    </source>
</evidence>
<protein>
    <recommendedName>
        <fullName evidence="4">Trehalase</fullName>
        <ecNumber evidence="4">3.2.1.28</ecNumber>
    </recommendedName>
    <alternativeName>
        <fullName evidence="4">Alpha-trehalose glucohydrolase</fullName>
    </alternativeName>
</protein>
<comment type="similarity">
    <text evidence="1 4">Belongs to the glycosyl hydrolase 37 family.</text>
</comment>
<dbReference type="STRING" id="65357.A0A024GCU2"/>
<keyword evidence="2 4" id="KW-0378">Hydrolase</keyword>
<keyword evidence="5" id="KW-0732">Signal</keyword>
<dbReference type="Pfam" id="PF01204">
    <property type="entry name" value="Trehalase"/>
    <property type="match status" value="1"/>
</dbReference>
<dbReference type="Proteomes" id="UP000053237">
    <property type="component" value="Unassembled WGS sequence"/>
</dbReference>
<dbReference type="PANTHER" id="PTHR23403:SF1">
    <property type="entry name" value="TREHALASE"/>
    <property type="match status" value="1"/>
</dbReference>
<gene>
    <name evidence="6" type="ORF">BN9_051500</name>
</gene>
<evidence type="ECO:0000256" key="2">
    <source>
        <dbReference type="ARBA" id="ARBA00022801"/>
    </source>
</evidence>
<dbReference type="PANTHER" id="PTHR23403">
    <property type="entry name" value="TREHALASE"/>
    <property type="match status" value="1"/>
</dbReference>
<dbReference type="PROSITE" id="PS00927">
    <property type="entry name" value="TREHALASE_1"/>
    <property type="match status" value="1"/>
</dbReference>
<evidence type="ECO:0000313" key="6">
    <source>
        <dbReference type="EMBL" id="CCI44341.1"/>
    </source>
</evidence>
<keyword evidence="3 4" id="KW-0326">Glycosidase</keyword>
<reference evidence="6 7" key="1">
    <citation type="submission" date="2012-05" db="EMBL/GenBank/DDBJ databases">
        <title>Recombination and specialization in a pathogen metapopulation.</title>
        <authorList>
            <person name="Gardiner A."/>
            <person name="Kemen E."/>
            <person name="Schultz-Larsen T."/>
            <person name="MacLean D."/>
            <person name="Van Oosterhout C."/>
            <person name="Jones J.D.G."/>
        </authorList>
    </citation>
    <scope>NUCLEOTIDE SEQUENCE [LARGE SCALE GENOMIC DNA]</scope>
    <source>
        <strain evidence="6 7">Ac Nc2</strain>
    </source>
</reference>
<dbReference type="Gene3D" id="1.50.10.10">
    <property type="match status" value="1"/>
</dbReference>
<sequence>MFINILSFCLSIWRMSSMHYLIRLSNTMPLLSIVTQADIEVPKSHLKYDRTLSTMTLVTNENVDDNYNCEAMGSIKNRLLLARNVIVSAPVKLRCLQPKKIAPPKARTELQKSSVQNATSYNVTSMDLEKIYCSGPLLHAIQTADIYEDSKQFVDMAIREEFTVDMILTNFNQLVTNSASTSLSKAQLEEFVHKHFHNAGNDLIPAIPIDFKEQVQLQRIASITDQELRQWAMGLHELWKSLGRLPNANVRSSFLRVPPIHNVKALERNYKNENLLILPGGRFLESYYWDSYWIVEGLLVSEMFSTARGVVNNLLEYASYLGFVPNGGRIYYLTRSQPPMLSDMVRLVAKSQNADDKAEWDLDYLTAALPILEKEYSFWMHTKPHFNEVTQQTYAPHAVEIEKDGKTYTLNRYVANANAPRPESYQEDFEMAERIFGSHEAEPVVTDSVMSNTSRNRFYNDVIAAAESGWDFSSRWFRDRQTLDTVYTESIVPVDLNAILYRVEVNLSQFHRVLGNLKEATMYEMFAQRRLAAINAILWNEQLYCWKDYDMETRAPVSLTEYSASDYFPLWARAYDMTDVVCKQQILESLRDRSTLIQIGGIRMTTISTAEQWDSPNAWPPVQDIIVDGLLGLDLPEGTELARVVVQRWITNGLTAWRRSGVMFEKYSATKLGETGDGGEYEPQTGFGWSNGVILKFLTTHQNLYRSSS</sequence>
<dbReference type="GO" id="GO:0004555">
    <property type="term" value="F:alpha,alpha-trehalase activity"/>
    <property type="evidence" value="ECO:0007669"/>
    <property type="project" value="UniProtKB-EC"/>
</dbReference>
<evidence type="ECO:0000313" key="7">
    <source>
        <dbReference type="Proteomes" id="UP000053237"/>
    </source>
</evidence>
<feature type="chain" id="PRO_5001532326" description="Trehalase" evidence="5">
    <location>
        <begin position="19"/>
        <end position="709"/>
    </location>
</feature>
<dbReference type="InParanoid" id="A0A024GCU2"/>
<organism evidence="6 7">
    <name type="scientific">Albugo candida</name>
    <dbReference type="NCBI Taxonomy" id="65357"/>
    <lineage>
        <taxon>Eukaryota</taxon>
        <taxon>Sar</taxon>
        <taxon>Stramenopiles</taxon>
        <taxon>Oomycota</taxon>
        <taxon>Peronosporomycetes</taxon>
        <taxon>Albuginales</taxon>
        <taxon>Albuginaceae</taxon>
        <taxon>Albugo</taxon>
    </lineage>
</organism>
<dbReference type="InterPro" id="IPR008928">
    <property type="entry name" value="6-hairpin_glycosidase_sf"/>
</dbReference>
<comment type="catalytic activity">
    <reaction evidence="4">
        <text>alpha,alpha-trehalose + H2O = alpha-D-glucose + beta-D-glucose</text>
        <dbReference type="Rhea" id="RHEA:32675"/>
        <dbReference type="ChEBI" id="CHEBI:15377"/>
        <dbReference type="ChEBI" id="CHEBI:15903"/>
        <dbReference type="ChEBI" id="CHEBI:16551"/>
        <dbReference type="ChEBI" id="CHEBI:17925"/>
        <dbReference type="EC" id="3.2.1.28"/>
    </reaction>
</comment>
<evidence type="ECO:0000256" key="5">
    <source>
        <dbReference type="SAM" id="SignalP"/>
    </source>
</evidence>
<name>A0A024GCU2_9STRA</name>
<comment type="caution">
    <text evidence="6">The sequence shown here is derived from an EMBL/GenBank/DDBJ whole genome shotgun (WGS) entry which is preliminary data.</text>
</comment>
<feature type="signal peptide" evidence="5">
    <location>
        <begin position="1"/>
        <end position="18"/>
    </location>
</feature>
<evidence type="ECO:0000256" key="4">
    <source>
        <dbReference type="RuleBase" id="RU361180"/>
    </source>
</evidence>
<dbReference type="PRINTS" id="PR00744">
    <property type="entry name" value="GLHYDRLASE37"/>
</dbReference>
<keyword evidence="7" id="KW-1185">Reference proteome</keyword>
<dbReference type="AlphaFoldDB" id="A0A024GCU2"/>
<evidence type="ECO:0000256" key="1">
    <source>
        <dbReference type="ARBA" id="ARBA00005615"/>
    </source>
</evidence>
<dbReference type="InterPro" id="IPR001661">
    <property type="entry name" value="Glyco_hydro_37"/>
</dbReference>
<dbReference type="EC" id="3.2.1.28" evidence="4"/>